<proteinExistence type="inferred from homology"/>
<dbReference type="SUPFAM" id="SSF46785">
    <property type="entry name" value="Winged helix' DNA-binding domain"/>
    <property type="match status" value="1"/>
</dbReference>
<dbReference type="InterPro" id="IPR000847">
    <property type="entry name" value="LysR_HTH_N"/>
</dbReference>
<dbReference type="InterPro" id="IPR036388">
    <property type="entry name" value="WH-like_DNA-bd_sf"/>
</dbReference>
<dbReference type="CDD" id="cd05466">
    <property type="entry name" value="PBP2_LTTR_substrate"/>
    <property type="match status" value="1"/>
</dbReference>
<gene>
    <name evidence="6" type="ORF">JOC74_003006</name>
</gene>
<keyword evidence="3 6" id="KW-0238">DNA-binding</keyword>
<keyword evidence="4" id="KW-0804">Transcription</keyword>
<feature type="domain" description="HTH lysR-type" evidence="5">
    <location>
        <begin position="1"/>
        <end position="59"/>
    </location>
</feature>
<evidence type="ECO:0000256" key="4">
    <source>
        <dbReference type="ARBA" id="ARBA00023163"/>
    </source>
</evidence>
<dbReference type="PANTHER" id="PTHR30419:SF24">
    <property type="entry name" value="HTH-TYPE TRANSCRIPTIONAL REGULATOR CZCR"/>
    <property type="match status" value="1"/>
</dbReference>
<comment type="similarity">
    <text evidence="1">Belongs to the LysR transcriptional regulatory family.</text>
</comment>
<dbReference type="InterPro" id="IPR050950">
    <property type="entry name" value="HTH-type_LysR_regulators"/>
</dbReference>
<evidence type="ECO:0000256" key="3">
    <source>
        <dbReference type="ARBA" id="ARBA00023125"/>
    </source>
</evidence>
<accession>A0ABS4CYS3</accession>
<dbReference type="PRINTS" id="PR00039">
    <property type="entry name" value="HTHLYSR"/>
</dbReference>
<evidence type="ECO:0000256" key="1">
    <source>
        <dbReference type="ARBA" id="ARBA00009437"/>
    </source>
</evidence>
<evidence type="ECO:0000256" key="2">
    <source>
        <dbReference type="ARBA" id="ARBA00023015"/>
    </source>
</evidence>
<dbReference type="GO" id="GO:0003677">
    <property type="term" value="F:DNA binding"/>
    <property type="evidence" value="ECO:0007669"/>
    <property type="project" value="UniProtKB-KW"/>
</dbReference>
<sequence length="301" mass="33716">MTINQLRIFIKVAEKLNFTDAAEELFMTQPAVSRAISSLESELGVSLFYRDKKRGIHLTPIGTATVQEFRKVIQLVNKVEEFADEEKGLKSGKIRIGSFVAASSYFLPQVISYIKSRYPDIKFELKEGTSDQVKKWIDDYQIDVGIVASPTTDYEHFVLLKDKMVVVLPPNHRLTEKEIVTIEELGNEELILCKGGHEAAVNEAFANEHMNLNDGITVQSGETLVKMVNNGLGAGIISEFTLATVPHTLPLKTISPAIKRDICLITSSFDDLSISVKYFVDILKKFTEEQRDEEITSSLKV</sequence>
<keyword evidence="7" id="KW-1185">Reference proteome</keyword>
<reference evidence="6 7" key="1">
    <citation type="submission" date="2021-01" db="EMBL/GenBank/DDBJ databases">
        <title>Genomic Encyclopedia of Type Strains, Phase IV (KMG-IV): sequencing the most valuable type-strain genomes for metagenomic binning, comparative biology and taxonomic classification.</title>
        <authorList>
            <person name="Goeker M."/>
        </authorList>
    </citation>
    <scope>NUCLEOTIDE SEQUENCE [LARGE SCALE GENOMIC DNA]</scope>
    <source>
        <strain evidence="6 7">DSM 103394</strain>
    </source>
</reference>
<name>A0ABS4CYS3_9BACI</name>
<dbReference type="Pfam" id="PF00126">
    <property type="entry name" value="HTH_1"/>
    <property type="match status" value="1"/>
</dbReference>
<protein>
    <submittedName>
        <fullName evidence="6">DNA-binding transcriptional LysR family regulator</fullName>
    </submittedName>
</protein>
<keyword evidence="2" id="KW-0805">Transcription regulation</keyword>
<evidence type="ECO:0000313" key="7">
    <source>
        <dbReference type="Proteomes" id="UP000674416"/>
    </source>
</evidence>
<dbReference type="Gene3D" id="1.10.10.10">
    <property type="entry name" value="Winged helix-like DNA-binding domain superfamily/Winged helix DNA-binding domain"/>
    <property type="match status" value="1"/>
</dbReference>
<dbReference type="Proteomes" id="UP000674416">
    <property type="component" value="Unassembled WGS sequence"/>
</dbReference>
<dbReference type="SUPFAM" id="SSF53850">
    <property type="entry name" value="Periplasmic binding protein-like II"/>
    <property type="match status" value="1"/>
</dbReference>
<evidence type="ECO:0000313" key="6">
    <source>
        <dbReference type="EMBL" id="MBP1082503.1"/>
    </source>
</evidence>
<dbReference type="InterPro" id="IPR005119">
    <property type="entry name" value="LysR_subst-bd"/>
</dbReference>
<dbReference type="Pfam" id="PF03466">
    <property type="entry name" value="LysR_substrate"/>
    <property type="match status" value="1"/>
</dbReference>
<dbReference type="EMBL" id="JAFDST010000003">
    <property type="protein sequence ID" value="MBP1082503.1"/>
    <property type="molecule type" value="Genomic_DNA"/>
</dbReference>
<dbReference type="Gene3D" id="3.40.190.290">
    <property type="match status" value="1"/>
</dbReference>
<organism evidence="6 7">
    <name type="scientific">Bacillus capparidis</name>
    <dbReference type="NCBI Taxonomy" id="1840411"/>
    <lineage>
        <taxon>Bacteria</taxon>
        <taxon>Bacillati</taxon>
        <taxon>Bacillota</taxon>
        <taxon>Bacilli</taxon>
        <taxon>Bacillales</taxon>
        <taxon>Bacillaceae</taxon>
        <taxon>Bacillus</taxon>
    </lineage>
</organism>
<comment type="caution">
    <text evidence="6">The sequence shown here is derived from an EMBL/GenBank/DDBJ whole genome shotgun (WGS) entry which is preliminary data.</text>
</comment>
<evidence type="ECO:0000259" key="5">
    <source>
        <dbReference type="PROSITE" id="PS50931"/>
    </source>
</evidence>
<dbReference type="InterPro" id="IPR036390">
    <property type="entry name" value="WH_DNA-bd_sf"/>
</dbReference>
<dbReference type="RefSeq" id="WP_053605374.1">
    <property type="nucleotide sequence ID" value="NZ_JAFDST010000003.1"/>
</dbReference>
<dbReference type="PROSITE" id="PS50931">
    <property type="entry name" value="HTH_LYSR"/>
    <property type="match status" value="1"/>
</dbReference>
<dbReference type="PANTHER" id="PTHR30419">
    <property type="entry name" value="HTH-TYPE TRANSCRIPTIONAL REGULATOR YBHD"/>
    <property type="match status" value="1"/>
</dbReference>